<evidence type="ECO:0000313" key="2">
    <source>
        <dbReference type="Proteomes" id="UP001165064"/>
    </source>
</evidence>
<proteinExistence type="predicted"/>
<sequence>MATASNTNSSTPQVPNAPLPSDSTGKLSRHTSTIKKLGKLFSVSKSKPKQQQKFQEDEQRQQQPSSTIPTTSGSISSSNSAKSSSSSSTSLTIAAHGLGKKSPRFDYSSFAGSNVVSPVLSNSSSYVSMQSQSEVVVMKSISRHSKSNTNTTNSGSKEATATPSTVQQQQQNSNSNPNNSTSSNLMAVSSTLAKKSPSQHSSGHHYVVTTPKNMSSLNLNEQKVQSSSASTTSDGHHKVIHPSNSSANSNISRASSTTTRKQVSTIQPRFIMTVDGNHEHHLRNSKRQEKVGQMLKDWLGGKKLRSEAVSAIPNILSSTNLAALDKEAKDTVDAVNLTASNNHLPPTLFSSLLNQVKRGDITQYSGCSDQAASLHNQPANAVSVLNNQQVSSVPVPVAAVATTVVVADENNAIDHRSFAEKYGKCQEVVGRGAFGVVRIAHKKTENGGEVLFAVKEFKRRPTESEKRYSSRLTNEFCISSSLKHKNIISSYDLLRDAKSDYCEVMEYCSGGDLYSLIITAGKLEYAEADCFFKQLIKAVHYMHEMGVAHRDLKPENILITNNGVLKITDFGNAECFRMAWEDDIQLSRGICGSSPYIAPEEYVTKEFDPRAVDIWACGVIYMAMRTGRQLWKQANLDDEFYSIFVSQRQSGKYAPIEALKRVRSRNVIYSILNPDPIKRITGKEILNSRWVRDIKLCKAASLEKGSKCCAGGKSSGNAAAGAAGSKSSKAVRVPSVGTASTTAAADSYSTASSNSNTTLVNRR</sequence>
<organism evidence="1 2">
    <name type="scientific">Ambrosiozyma monospora</name>
    <name type="common">Yeast</name>
    <name type="synonym">Endomycopsis monosporus</name>
    <dbReference type="NCBI Taxonomy" id="43982"/>
    <lineage>
        <taxon>Eukaryota</taxon>
        <taxon>Fungi</taxon>
        <taxon>Dikarya</taxon>
        <taxon>Ascomycota</taxon>
        <taxon>Saccharomycotina</taxon>
        <taxon>Pichiomycetes</taxon>
        <taxon>Pichiales</taxon>
        <taxon>Pichiaceae</taxon>
        <taxon>Ambrosiozyma</taxon>
    </lineage>
</organism>
<dbReference type="Proteomes" id="UP001165064">
    <property type="component" value="Unassembled WGS sequence"/>
</dbReference>
<evidence type="ECO:0000313" key="1">
    <source>
        <dbReference type="EMBL" id="GME71013.1"/>
    </source>
</evidence>
<dbReference type="EMBL" id="BSXS01000131">
    <property type="protein sequence ID" value="GME71013.1"/>
    <property type="molecule type" value="Genomic_DNA"/>
</dbReference>
<gene>
    <name evidence="1" type="ORF">Amon02_000042100</name>
</gene>
<reference evidence="1" key="1">
    <citation type="submission" date="2023-04" db="EMBL/GenBank/DDBJ databases">
        <title>Ambrosiozyma monospora NBRC 10751.</title>
        <authorList>
            <person name="Ichikawa N."/>
            <person name="Sato H."/>
            <person name="Tonouchi N."/>
        </authorList>
    </citation>
    <scope>NUCLEOTIDE SEQUENCE</scope>
    <source>
        <strain evidence="1">NBRC 10751</strain>
    </source>
</reference>
<accession>A0ACB5SRT7</accession>
<comment type="caution">
    <text evidence="1">The sequence shown here is derived from an EMBL/GenBank/DDBJ whole genome shotgun (WGS) entry which is preliminary data.</text>
</comment>
<name>A0ACB5SRT7_AMBMO</name>
<keyword evidence="2" id="KW-1185">Reference proteome</keyword>
<protein>
    <submittedName>
        <fullName evidence="1">Unnamed protein product</fullName>
    </submittedName>
</protein>